<feature type="non-terminal residue" evidence="2">
    <location>
        <position position="92"/>
    </location>
</feature>
<dbReference type="AlphaFoldDB" id="A0AAW5N093"/>
<proteinExistence type="predicted"/>
<protein>
    <submittedName>
        <fullName evidence="2">Uncharacterized protein</fullName>
    </submittedName>
</protein>
<dbReference type="EMBL" id="JANPXH010000511">
    <property type="protein sequence ID" value="MCR6678853.1"/>
    <property type="molecule type" value="Genomic_DNA"/>
</dbReference>
<accession>A0AAW5N093</accession>
<sequence>EFDNGNDATAKGKPDFDGNPGSGKGSGSTLDYDPEHEPPIPSSPANKRPSDVGLYQSLTTADHAAHGEMEPSPDEKFPFMSKDDVRMGQESN</sequence>
<dbReference type="Proteomes" id="UP001206878">
    <property type="component" value="Unassembled WGS sequence"/>
</dbReference>
<reference evidence="2" key="1">
    <citation type="submission" date="2022-07" db="EMBL/GenBank/DDBJ databases">
        <title>Diversity of ethanolamine utilization by human commensal Escherichia coli.</title>
        <authorList>
            <person name="Jubelin G."/>
        </authorList>
    </citation>
    <scope>NUCLEOTIDE SEQUENCE</scope>
    <source>
        <strain evidence="2">S1</strain>
    </source>
</reference>
<evidence type="ECO:0000313" key="3">
    <source>
        <dbReference type="Proteomes" id="UP001206878"/>
    </source>
</evidence>
<feature type="compositionally biased region" description="Basic and acidic residues" evidence="1">
    <location>
        <begin position="63"/>
        <end position="92"/>
    </location>
</feature>
<feature type="non-terminal residue" evidence="2">
    <location>
        <position position="1"/>
    </location>
</feature>
<evidence type="ECO:0000313" key="2">
    <source>
        <dbReference type="EMBL" id="MCR6678853.1"/>
    </source>
</evidence>
<gene>
    <name evidence="2" type="ORF">NVV43_25455</name>
</gene>
<name>A0AAW5N093_9ESCH</name>
<evidence type="ECO:0000256" key="1">
    <source>
        <dbReference type="SAM" id="MobiDB-lite"/>
    </source>
</evidence>
<comment type="caution">
    <text evidence="2">The sequence shown here is derived from an EMBL/GenBank/DDBJ whole genome shotgun (WGS) entry which is preliminary data.</text>
</comment>
<feature type="region of interest" description="Disordered" evidence="1">
    <location>
        <begin position="1"/>
        <end position="92"/>
    </location>
</feature>
<organism evidence="2 3">
    <name type="scientific">Escherichia marmotae</name>
    <dbReference type="NCBI Taxonomy" id="1499973"/>
    <lineage>
        <taxon>Bacteria</taxon>
        <taxon>Pseudomonadati</taxon>
        <taxon>Pseudomonadota</taxon>
        <taxon>Gammaproteobacteria</taxon>
        <taxon>Enterobacterales</taxon>
        <taxon>Enterobacteriaceae</taxon>
        <taxon>Escherichia</taxon>
    </lineage>
</organism>